<keyword evidence="1" id="KW-0479">Metal-binding</keyword>
<feature type="compositionally biased region" description="Basic and acidic residues" evidence="6">
    <location>
        <begin position="316"/>
        <end position="332"/>
    </location>
</feature>
<dbReference type="InterPro" id="IPR036236">
    <property type="entry name" value="Znf_C2H2_sf"/>
</dbReference>
<evidence type="ECO:0000313" key="9">
    <source>
        <dbReference type="Proteomes" id="UP001276659"/>
    </source>
</evidence>
<evidence type="ECO:0000256" key="4">
    <source>
        <dbReference type="PROSITE-ProRule" id="PRU00042"/>
    </source>
</evidence>
<keyword evidence="2 4" id="KW-0863">Zinc-finger</keyword>
<organism evidence="8 9">
    <name type="scientific">Lepraria neglecta</name>
    <dbReference type="NCBI Taxonomy" id="209136"/>
    <lineage>
        <taxon>Eukaryota</taxon>
        <taxon>Fungi</taxon>
        <taxon>Dikarya</taxon>
        <taxon>Ascomycota</taxon>
        <taxon>Pezizomycotina</taxon>
        <taxon>Lecanoromycetes</taxon>
        <taxon>OSLEUM clade</taxon>
        <taxon>Lecanoromycetidae</taxon>
        <taxon>Lecanorales</taxon>
        <taxon>Lecanorineae</taxon>
        <taxon>Stereocaulaceae</taxon>
        <taxon>Lepraria</taxon>
    </lineage>
</organism>
<dbReference type="GO" id="GO:0000978">
    <property type="term" value="F:RNA polymerase II cis-regulatory region sequence-specific DNA binding"/>
    <property type="evidence" value="ECO:0007669"/>
    <property type="project" value="TreeGrafter"/>
</dbReference>
<keyword evidence="3" id="KW-0862">Zinc</keyword>
<dbReference type="GO" id="GO:0008270">
    <property type="term" value="F:zinc ion binding"/>
    <property type="evidence" value="ECO:0007669"/>
    <property type="project" value="UniProtKB-KW"/>
</dbReference>
<feature type="compositionally biased region" description="Polar residues" evidence="6">
    <location>
        <begin position="484"/>
        <end position="501"/>
    </location>
</feature>
<feature type="compositionally biased region" description="Low complexity" evidence="6">
    <location>
        <begin position="375"/>
        <end position="391"/>
    </location>
</feature>
<sequence>MADSVATTSTFDPPAAPLDQSASPHTTESSRKRRRSSKQSSAISPESKFSKAALSPKFTPNVLTGAAGILDEQRAREEQTARQHSPNPAAKAIRDLLESQSSGMSRPQDAPKEAITLSKPLAEVAPSIQAPSGDGQALSQNESTVQTSPQSTASFRTLDSTPAATITANGASVASPGQMDDVQGDDDESPQPDAHHQTGDDGSGADPDEASFRRLHDLKRHTKLHTGERPHVCPKCDRSFARGDALARHNKGQGGCAGRRSSMGSYGGDEKHEDRIRAGDGDSMPGIMYTGEASHEPEHMDEDTESPSGRSLPSIRKHEAPDEHHRQVREHSSIYQSRQPSTYPPVAARPPTGGLYPPAASPRGTPAQSPLNQTSFPPGSGPSSSFQVSGPNVFAQGGMTESPKPLSPAGMTSHQLGHPDSGIHRNRSPSLTQQFQQQQFGRRPTGHNASPPMSLPPPHPGGSHSNAPQLPSLPGLNPPEPRFTLQSQAPAPAQLHSTAANSLPGPPHGPSSPSYPPGNMSSANNSLSSHSTGPHPSFDRVHNTHPQSLEQVWSYARSLEAKIERIQGQVTLLQNQLDAAIQQQRPPQQQR</sequence>
<feature type="region of interest" description="Disordered" evidence="6">
    <location>
        <begin position="1"/>
        <end position="545"/>
    </location>
</feature>
<feature type="domain" description="C2H2-type" evidence="7">
    <location>
        <begin position="231"/>
        <end position="261"/>
    </location>
</feature>
<dbReference type="AlphaFoldDB" id="A0AAD9Z067"/>
<dbReference type="PANTHER" id="PTHR23235">
    <property type="entry name" value="KRUEPPEL-LIKE TRANSCRIPTION FACTOR"/>
    <property type="match status" value="1"/>
</dbReference>
<dbReference type="PANTHER" id="PTHR23235:SF120">
    <property type="entry name" value="KRUPPEL-LIKE FACTOR 15"/>
    <property type="match status" value="1"/>
</dbReference>
<dbReference type="SUPFAM" id="SSF57667">
    <property type="entry name" value="beta-beta-alpha zinc fingers"/>
    <property type="match status" value="1"/>
</dbReference>
<feature type="compositionally biased region" description="Polar residues" evidence="6">
    <location>
        <begin position="137"/>
        <end position="172"/>
    </location>
</feature>
<dbReference type="InterPro" id="IPR013087">
    <property type="entry name" value="Znf_C2H2_type"/>
</dbReference>
<feature type="compositionally biased region" description="Polar residues" evidence="6">
    <location>
        <begin position="1"/>
        <end position="11"/>
    </location>
</feature>
<comment type="caution">
    <text evidence="8">The sequence shown here is derived from an EMBL/GenBank/DDBJ whole genome shotgun (WGS) entry which is preliminary data.</text>
</comment>
<keyword evidence="9" id="KW-1185">Reference proteome</keyword>
<proteinExistence type="predicted"/>
<evidence type="ECO:0000256" key="6">
    <source>
        <dbReference type="SAM" id="MobiDB-lite"/>
    </source>
</evidence>
<feature type="compositionally biased region" description="Basic and acidic residues" evidence="6">
    <location>
        <begin position="225"/>
        <end position="247"/>
    </location>
</feature>
<dbReference type="Proteomes" id="UP001276659">
    <property type="component" value="Unassembled WGS sequence"/>
</dbReference>
<name>A0AAD9Z067_9LECA</name>
<evidence type="ECO:0000256" key="2">
    <source>
        <dbReference type="ARBA" id="ARBA00022771"/>
    </source>
</evidence>
<feature type="compositionally biased region" description="Basic and acidic residues" evidence="6">
    <location>
        <begin position="268"/>
        <end position="280"/>
    </location>
</feature>
<evidence type="ECO:0000259" key="7">
    <source>
        <dbReference type="PROSITE" id="PS50157"/>
    </source>
</evidence>
<dbReference type="Gene3D" id="3.30.160.60">
    <property type="entry name" value="Classic Zinc Finger"/>
    <property type="match status" value="1"/>
</dbReference>
<dbReference type="GO" id="GO:0000981">
    <property type="term" value="F:DNA-binding transcription factor activity, RNA polymerase II-specific"/>
    <property type="evidence" value="ECO:0007669"/>
    <property type="project" value="TreeGrafter"/>
</dbReference>
<feature type="domain" description="C2H2-type" evidence="7">
    <location>
        <begin position="211"/>
        <end position="230"/>
    </location>
</feature>
<dbReference type="FunFam" id="3.30.160.60:FF:000446">
    <property type="entry name" value="Zinc finger protein"/>
    <property type="match status" value="1"/>
</dbReference>
<feature type="compositionally biased region" description="Low complexity" evidence="6">
    <location>
        <begin position="517"/>
        <end position="531"/>
    </location>
</feature>
<gene>
    <name evidence="8" type="ORF">OEA41_004373</name>
</gene>
<feature type="compositionally biased region" description="Pro residues" evidence="6">
    <location>
        <begin position="504"/>
        <end position="516"/>
    </location>
</feature>
<evidence type="ECO:0000256" key="1">
    <source>
        <dbReference type="ARBA" id="ARBA00022723"/>
    </source>
</evidence>
<accession>A0AAD9Z067</accession>
<feature type="compositionally biased region" description="Basic and acidic residues" evidence="6">
    <location>
        <begin position="71"/>
        <end position="81"/>
    </location>
</feature>
<evidence type="ECO:0000313" key="8">
    <source>
        <dbReference type="EMBL" id="KAK3167927.1"/>
    </source>
</evidence>
<reference evidence="8" key="1">
    <citation type="submission" date="2022-11" db="EMBL/GenBank/DDBJ databases">
        <title>Chromosomal genome sequence assembly and mating type (MAT) locus characterization of the leprose asexual lichenized fungus Lepraria neglecta (Nyl.) Erichsen.</title>
        <authorList>
            <person name="Allen J.L."/>
            <person name="Pfeffer B."/>
        </authorList>
    </citation>
    <scope>NUCLEOTIDE SEQUENCE</scope>
    <source>
        <strain evidence="8">Allen 5258</strain>
    </source>
</reference>
<dbReference type="PROSITE" id="PS50157">
    <property type="entry name" value="ZINC_FINGER_C2H2_2"/>
    <property type="match status" value="2"/>
</dbReference>
<dbReference type="EMBL" id="JASNWA010000010">
    <property type="protein sequence ID" value="KAK3167927.1"/>
    <property type="molecule type" value="Genomic_DNA"/>
</dbReference>
<evidence type="ECO:0000256" key="5">
    <source>
        <dbReference type="SAM" id="Coils"/>
    </source>
</evidence>
<protein>
    <recommendedName>
        <fullName evidence="7">C2H2-type domain-containing protein</fullName>
    </recommendedName>
</protein>
<keyword evidence="5" id="KW-0175">Coiled coil</keyword>
<feature type="coiled-coil region" evidence="5">
    <location>
        <begin position="556"/>
        <end position="583"/>
    </location>
</feature>
<evidence type="ECO:0000256" key="3">
    <source>
        <dbReference type="ARBA" id="ARBA00022833"/>
    </source>
</evidence>